<evidence type="ECO:0000313" key="1">
    <source>
        <dbReference type="EMBL" id="GBP00317.1"/>
    </source>
</evidence>
<dbReference type="Proteomes" id="UP000299102">
    <property type="component" value="Unassembled WGS sequence"/>
</dbReference>
<keyword evidence="2" id="KW-1185">Reference proteome</keyword>
<comment type="caution">
    <text evidence="1">The sequence shown here is derived from an EMBL/GenBank/DDBJ whole genome shotgun (WGS) entry which is preliminary data.</text>
</comment>
<evidence type="ECO:0000313" key="2">
    <source>
        <dbReference type="Proteomes" id="UP000299102"/>
    </source>
</evidence>
<proteinExistence type="predicted"/>
<protein>
    <submittedName>
        <fullName evidence="1">Uncharacterized protein</fullName>
    </submittedName>
</protein>
<dbReference type="AlphaFoldDB" id="A0A4C1SG22"/>
<organism evidence="1 2">
    <name type="scientific">Eumeta variegata</name>
    <name type="common">Bagworm moth</name>
    <name type="synonym">Eumeta japonica</name>
    <dbReference type="NCBI Taxonomy" id="151549"/>
    <lineage>
        <taxon>Eukaryota</taxon>
        <taxon>Metazoa</taxon>
        <taxon>Ecdysozoa</taxon>
        <taxon>Arthropoda</taxon>
        <taxon>Hexapoda</taxon>
        <taxon>Insecta</taxon>
        <taxon>Pterygota</taxon>
        <taxon>Neoptera</taxon>
        <taxon>Endopterygota</taxon>
        <taxon>Lepidoptera</taxon>
        <taxon>Glossata</taxon>
        <taxon>Ditrysia</taxon>
        <taxon>Tineoidea</taxon>
        <taxon>Psychidae</taxon>
        <taxon>Oiketicinae</taxon>
        <taxon>Eumeta</taxon>
    </lineage>
</organism>
<dbReference type="EMBL" id="BGZK01000005">
    <property type="protein sequence ID" value="GBP00317.1"/>
    <property type="molecule type" value="Genomic_DNA"/>
</dbReference>
<accession>A0A4C1SG22</accession>
<gene>
    <name evidence="1" type="ORF">EVAR_908_1</name>
</gene>
<dbReference type="OrthoDB" id="10017160at2759"/>
<sequence length="113" mass="13478">MSVDETLQDDLKRRSLIHFWAAKQEEYLELSRKAVNFILPFATTHCLLWVRIVKKYEKPWSTTTTEDIISAARLMREIDKRVSYQQFLTSLDLNMSQVHKILHEHLTVRKPHI</sequence>
<reference evidence="1 2" key="1">
    <citation type="journal article" date="2019" name="Commun. Biol.">
        <title>The bagworm genome reveals a unique fibroin gene that provides high tensile strength.</title>
        <authorList>
            <person name="Kono N."/>
            <person name="Nakamura H."/>
            <person name="Ohtoshi R."/>
            <person name="Tomita M."/>
            <person name="Numata K."/>
            <person name="Arakawa K."/>
        </authorList>
    </citation>
    <scope>NUCLEOTIDE SEQUENCE [LARGE SCALE GENOMIC DNA]</scope>
</reference>
<name>A0A4C1SG22_EUMVA</name>